<dbReference type="GO" id="GO:0046872">
    <property type="term" value="F:metal ion binding"/>
    <property type="evidence" value="ECO:0007669"/>
    <property type="project" value="UniProtKB-KW"/>
</dbReference>
<keyword evidence="3" id="KW-1003">Cell membrane</keyword>
<proteinExistence type="predicted"/>
<feature type="transmembrane region" description="Helical" evidence="12">
    <location>
        <begin position="191"/>
        <end position="213"/>
    </location>
</feature>
<evidence type="ECO:0000259" key="13">
    <source>
        <dbReference type="Pfam" id="PF01435"/>
    </source>
</evidence>
<dbReference type="Proteomes" id="UP000230859">
    <property type="component" value="Unassembled WGS sequence"/>
</dbReference>
<comment type="subcellular location">
    <subcellularLocation>
        <location evidence="2">Cell membrane</location>
        <topology evidence="2">Multi-pass membrane protein</topology>
    </subcellularLocation>
</comment>
<dbReference type="GO" id="GO:0005886">
    <property type="term" value="C:plasma membrane"/>
    <property type="evidence" value="ECO:0007669"/>
    <property type="project" value="UniProtKB-SubCell"/>
</dbReference>
<dbReference type="EMBL" id="PCVY01000039">
    <property type="protein sequence ID" value="PIQ86628.1"/>
    <property type="molecule type" value="Genomic_DNA"/>
</dbReference>
<evidence type="ECO:0000256" key="10">
    <source>
        <dbReference type="ARBA" id="ARBA00023049"/>
    </source>
</evidence>
<evidence type="ECO:0000313" key="15">
    <source>
        <dbReference type="Proteomes" id="UP000230859"/>
    </source>
</evidence>
<dbReference type="InterPro" id="IPR050083">
    <property type="entry name" value="HtpX_protease"/>
</dbReference>
<comment type="cofactor">
    <cofactor evidence="1">
        <name>Zn(2+)</name>
        <dbReference type="ChEBI" id="CHEBI:29105"/>
    </cofactor>
</comment>
<keyword evidence="7" id="KW-0378">Hydrolase</keyword>
<protein>
    <submittedName>
        <fullName evidence="14">Heat-shock protein HtpX</fullName>
    </submittedName>
</protein>
<feature type="transmembrane region" description="Helical" evidence="12">
    <location>
        <begin position="64"/>
        <end position="83"/>
    </location>
</feature>
<evidence type="ECO:0000256" key="8">
    <source>
        <dbReference type="ARBA" id="ARBA00022833"/>
    </source>
</evidence>
<name>A0A2H0LQH3_9BACT</name>
<evidence type="ECO:0000313" key="14">
    <source>
        <dbReference type="EMBL" id="PIQ86628.1"/>
    </source>
</evidence>
<dbReference type="GO" id="GO:0006508">
    <property type="term" value="P:proteolysis"/>
    <property type="evidence" value="ECO:0007669"/>
    <property type="project" value="UniProtKB-KW"/>
</dbReference>
<keyword evidence="8" id="KW-0862">Zinc</keyword>
<keyword evidence="11 12" id="KW-0472">Membrane</keyword>
<reference evidence="14 15" key="1">
    <citation type="submission" date="2017-09" db="EMBL/GenBank/DDBJ databases">
        <title>Depth-based differentiation of microbial function through sediment-hosted aquifers and enrichment of novel symbionts in the deep terrestrial subsurface.</title>
        <authorList>
            <person name="Probst A.J."/>
            <person name="Ladd B."/>
            <person name="Jarett J.K."/>
            <person name="Geller-Mcgrath D.E."/>
            <person name="Sieber C.M."/>
            <person name="Emerson J.B."/>
            <person name="Anantharaman K."/>
            <person name="Thomas B.C."/>
            <person name="Malmstrom R."/>
            <person name="Stieglmeier M."/>
            <person name="Klingl A."/>
            <person name="Woyke T."/>
            <person name="Ryan C.M."/>
            <person name="Banfield J.F."/>
        </authorList>
    </citation>
    <scope>NUCLEOTIDE SEQUENCE [LARGE SCALE GENOMIC DNA]</scope>
    <source>
        <strain evidence="14">CG11_big_fil_rev_8_21_14_0_20_45_26</strain>
    </source>
</reference>
<accession>A0A2H0LQH3</accession>
<dbReference type="PANTHER" id="PTHR43221">
    <property type="entry name" value="PROTEASE HTPX"/>
    <property type="match status" value="1"/>
</dbReference>
<evidence type="ECO:0000256" key="11">
    <source>
        <dbReference type="ARBA" id="ARBA00023136"/>
    </source>
</evidence>
<keyword evidence="4" id="KW-0645">Protease</keyword>
<evidence type="ECO:0000256" key="6">
    <source>
        <dbReference type="ARBA" id="ARBA00022723"/>
    </source>
</evidence>
<dbReference type="CDD" id="cd07340">
    <property type="entry name" value="M48B_Htpx_like"/>
    <property type="match status" value="1"/>
</dbReference>
<evidence type="ECO:0000256" key="12">
    <source>
        <dbReference type="SAM" id="Phobius"/>
    </source>
</evidence>
<keyword evidence="10" id="KW-0482">Metalloprotease</keyword>
<dbReference type="AlphaFoldDB" id="A0A2H0LQH3"/>
<dbReference type="Pfam" id="PF01435">
    <property type="entry name" value="Peptidase_M48"/>
    <property type="match status" value="1"/>
</dbReference>
<evidence type="ECO:0000256" key="7">
    <source>
        <dbReference type="ARBA" id="ARBA00022801"/>
    </source>
</evidence>
<dbReference type="GO" id="GO:0004222">
    <property type="term" value="F:metalloendopeptidase activity"/>
    <property type="evidence" value="ECO:0007669"/>
    <property type="project" value="InterPro"/>
</dbReference>
<dbReference type="Gene3D" id="3.30.2010.10">
    <property type="entry name" value="Metalloproteases ('zincins'), catalytic domain"/>
    <property type="match status" value="1"/>
</dbReference>
<evidence type="ECO:0000256" key="5">
    <source>
        <dbReference type="ARBA" id="ARBA00022692"/>
    </source>
</evidence>
<keyword evidence="9 12" id="KW-1133">Transmembrane helix</keyword>
<feature type="transmembrane region" description="Helical" evidence="12">
    <location>
        <begin position="16"/>
        <end position="44"/>
    </location>
</feature>
<evidence type="ECO:0000256" key="3">
    <source>
        <dbReference type="ARBA" id="ARBA00022475"/>
    </source>
</evidence>
<gene>
    <name evidence="14" type="ORF">COV74_03960</name>
</gene>
<evidence type="ECO:0000256" key="9">
    <source>
        <dbReference type="ARBA" id="ARBA00022989"/>
    </source>
</evidence>
<evidence type="ECO:0000256" key="2">
    <source>
        <dbReference type="ARBA" id="ARBA00004651"/>
    </source>
</evidence>
<evidence type="ECO:0000256" key="4">
    <source>
        <dbReference type="ARBA" id="ARBA00022670"/>
    </source>
</evidence>
<sequence>MNFFERQEKAHSNTKLLVFLYIVSVCAIIVMVYAALVACIWFIQTINASSYFPEPPPRLDFLDPAIFSWVAGSVLLVVMIGTFKKIGDLSGGGDQVMKSLDGTKISPDTTDPDERQLLNIVEEMAIASGTAVPTVYRFPWELGINAFAAGFSTNGAAIGVTEGAVKLLSRDEMQGVIAHEFSHILNGDMKLNMYLMGVLYGILVIAIIGKTALQTIFRAERVRVRSSRDSGGGMLAIFLIGITLVTVGYVGVLFARLIKTAVSRQRECLADASAVQFTRNPDGLAGALKKIGGLMNSSYLTHPRAEEASHLFFADGVGKNFWLTPATHPPLLERVRLLDPSFDGTFPDVKPVQIKPAKTYPEAVEKARTALFRSMQGGFGMAVEAALIAEALREKVGAPNEEDLKHAQNILETMPQKLRLAAHEPVGARAAIFSLLVDRENPLFRERQLEYLRTSASYDVYTKTKLLLDEAHALGYEKRLPLLEVVIPTLKQLDLRQYEQFQKNALEVMRLNEEDRPFEFVIKQLVFHHLDASFKKQSFVPPPESSKTDLKTSAAALLSFLAYVGNADDAKANVCFKTAIKVFEFSPEPQFIPKKPMSRTALEKQLNIIRQASPAMKQKFIHAMVAAIQNDGKITPEELEMVRAFADAVDCPLPPFSIYDQSPAQNVRREHA</sequence>
<comment type="caution">
    <text evidence="14">The sequence shown here is derived from an EMBL/GenBank/DDBJ whole genome shotgun (WGS) entry which is preliminary data.</text>
</comment>
<evidence type="ECO:0000256" key="1">
    <source>
        <dbReference type="ARBA" id="ARBA00001947"/>
    </source>
</evidence>
<dbReference type="PANTHER" id="PTHR43221:SF1">
    <property type="entry name" value="PROTEASE HTPX"/>
    <property type="match status" value="1"/>
</dbReference>
<dbReference type="InterPro" id="IPR001915">
    <property type="entry name" value="Peptidase_M48"/>
</dbReference>
<organism evidence="14 15">
    <name type="scientific">Candidatus Abzuiibacterium crystallinum</name>
    <dbReference type="NCBI Taxonomy" id="1974748"/>
    <lineage>
        <taxon>Bacteria</taxon>
        <taxon>Pseudomonadati</taxon>
        <taxon>Candidatus Omnitrophota</taxon>
        <taxon>Candidatus Abzuiibacterium</taxon>
    </lineage>
</organism>
<feature type="transmembrane region" description="Helical" evidence="12">
    <location>
        <begin position="233"/>
        <end position="255"/>
    </location>
</feature>
<keyword evidence="6" id="KW-0479">Metal-binding</keyword>
<feature type="domain" description="Peptidase M48" evidence="13">
    <location>
        <begin position="114"/>
        <end position="338"/>
    </location>
</feature>
<keyword evidence="5 12" id="KW-0812">Transmembrane</keyword>